<dbReference type="EMBL" id="LNYA01000034">
    <property type="protein sequence ID" value="KTC94291.1"/>
    <property type="molecule type" value="Genomic_DNA"/>
</dbReference>
<dbReference type="AlphaFoldDB" id="A0A0W0TFC8"/>
<dbReference type="RefSeq" id="WP_061477142.1">
    <property type="nucleotide sequence ID" value="NZ_CAAAHY010000003.1"/>
</dbReference>
<comment type="caution">
    <text evidence="1">The sequence shown here is derived from an EMBL/GenBank/DDBJ whole genome shotgun (WGS) entry which is preliminary data.</text>
</comment>
<accession>A0A0W0TFC8</accession>
<evidence type="ECO:0000313" key="1">
    <source>
        <dbReference type="EMBL" id="KTC94291.1"/>
    </source>
</evidence>
<protein>
    <submittedName>
        <fullName evidence="1">Uncharacterized protein</fullName>
    </submittedName>
</protein>
<evidence type="ECO:0000313" key="2">
    <source>
        <dbReference type="Proteomes" id="UP000054773"/>
    </source>
</evidence>
<organism evidence="1 2">
    <name type="scientific">Legionella erythra</name>
    <dbReference type="NCBI Taxonomy" id="448"/>
    <lineage>
        <taxon>Bacteria</taxon>
        <taxon>Pseudomonadati</taxon>
        <taxon>Pseudomonadota</taxon>
        <taxon>Gammaproteobacteria</taxon>
        <taxon>Legionellales</taxon>
        <taxon>Legionellaceae</taxon>
        <taxon>Legionella</taxon>
    </lineage>
</organism>
<proteinExistence type="predicted"/>
<dbReference type="OrthoDB" id="9757917at2"/>
<gene>
    <name evidence="1" type="ORF">Lery_2458</name>
</gene>
<dbReference type="PATRIC" id="fig|448.7.peg.2583"/>
<reference evidence="1 2" key="1">
    <citation type="submission" date="2015-11" db="EMBL/GenBank/DDBJ databases">
        <title>Genomic analysis of 38 Legionella species identifies large and diverse effector repertoires.</title>
        <authorList>
            <person name="Burstein D."/>
            <person name="Amaro F."/>
            <person name="Zusman T."/>
            <person name="Lifshitz Z."/>
            <person name="Cohen O."/>
            <person name="Gilbert J.A."/>
            <person name="Pupko T."/>
            <person name="Shuman H.A."/>
            <person name="Segal G."/>
        </authorList>
    </citation>
    <scope>NUCLEOTIDE SEQUENCE [LARGE SCALE GENOMIC DNA]</scope>
    <source>
        <strain evidence="1 2">SE-32A-C8</strain>
    </source>
</reference>
<dbReference type="STRING" id="448.Lery_2458"/>
<sequence length="94" mass="11055">MNPHPLIDILGYTSGYTFRNLDIQRVKQIALMLQYQGPMYGGYYSPVLLDYEPNNVEQITMMNLFCKLERLTLCLIAMKTSYEIHNHFVVLYRS</sequence>
<dbReference type="Proteomes" id="UP000054773">
    <property type="component" value="Unassembled WGS sequence"/>
</dbReference>
<name>A0A0W0TFC8_LEGER</name>
<keyword evidence="2" id="KW-1185">Reference proteome</keyword>